<dbReference type="PANTHER" id="PTHR11706">
    <property type="entry name" value="SOLUTE CARRIER PROTEIN FAMILY 11 MEMBER"/>
    <property type="match status" value="1"/>
</dbReference>
<keyword evidence="3 6" id="KW-1133">Transmembrane helix</keyword>
<dbReference type="AlphaFoldDB" id="A0A8H7LIF4"/>
<dbReference type="PRINTS" id="PR00447">
    <property type="entry name" value="NATRESASSCMP"/>
</dbReference>
<dbReference type="PANTHER" id="PTHR11706:SF101">
    <property type="entry name" value="MANGANESE TRANSPORTER SMF1"/>
    <property type="match status" value="1"/>
</dbReference>
<evidence type="ECO:0000313" key="7">
    <source>
        <dbReference type="EMBL" id="KAF8676798.1"/>
    </source>
</evidence>
<dbReference type="GO" id="GO:0034755">
    <property type="term" value="P:iron ion transmembrane transport"/>
    <property type="evidence" value="ECO:0007669"/>
    <property type="project" value="TreeGrafter"/>
</dbReference>
<feature type="region of interest" description="Disordered" evidence="5">
    <location>
        <begin position="694"/>
        <end position="734"/>
    </location>
</feature>
<evidence type="ECO:0000256" key="5">
    <source>
        <dbReference type="SAM" id="MobiDB-lite"/>
    </source>
</evidence>
<evidence type="ECO:0000256" key="2">
    <source>
        <dbReference type="ARBA" id="ARBA00022692"/>
    </source>
</evidence>
<evidence type="ECO:0000256" key="6">
    <source>
        <dbReference type="SAM" id="Phobius"/>
    </source>
</evidence>
<keyword evidence="4 6" id="KW-0472">Membrane</keyword>
<feature type="compositionally biased region" description="Basic and acidic residues" evidence="5">
    <location>
        <begin position="694"/>
        <end position="703"/>
    </location>
</feature>
<dbReference type="GO" id="GO:0005384">
    <property type="term" value="F:manganese ion transmembrane transporter activity"/>
    <property type="evidence" value="ECO:0007669"/>
    <property type="project" value="TreeGrafter"/>
</dbReference>
<dbReference type="GO" id="GO:0005886">
    <property type="term" value="C:plasma membrane"/>
    <property type="evidence" value="ECO:0007669"/>
    <property type="project" value="TreeGrafter"/>
</dbReference>
<dbReference type="Proteomes" id="UP000650582">
    <property type="component" value="Unassembled WGS sequence"/>
</dbReference>
<dbReference type="InterPro" id="IPR001046">
    <property type="entry name" value="NRAMP_fam"/>
</dbReference>
<proteinExistence type="predicted"/>
<feature type="transmembrane region" description="Helical" evidence="6">
    <location>
        <begin position="256"/>
        <end position="278"/>
    </location>
</feature>
<feature type="transmembrane region" description="Helical" evidence="6">
    <location>
        <begin position="513"/>
        <end position="536"/>
    </location>
</feature>
<dbReference type="Pfam" id="PF01566">
    <property type="entry name" value="Nramp"/>
    <property type="match status" value="2"/>
</dbReference>
<evidence type="ECO:0000256" key="3">
    <source>
        <dbReference type="ARBA" id="ARBA00022989"/>
    </source>
</evidence>
<feature type="transmembrane region" description="Helical" evidence="6">
    <location>
        <begin position="489"/>
        <end position="507"/>
    </location>
</feature>
<feature type="region of interest" description="Disordered" evidence="5">
    <location>
        <begin position="850"/>
        <end position="882"/>
    </location>
</feature>
<feature type="transmembrane region" description="Helical" evidence="6">
    <location>
        <begin position="557"/>
        <end position="579"/>
    </location>
</feature>
<dbReference type="GO" id="GO:0030026">
    <property type="term" value="P:intracellular manganese ion homeostasis"/>
    <property type="evidence" value="ECO:0007669"/>
    <property type="project" value="TreeGrafter"/>
</dbReference>
<feature type="region of interest" description="Disordered" evidence="5">
    <location>
        <begin position="328"/>
        <end position="369"/>
    </location>
</feature>
<keyword evidence="2 6" id="KW-0812">Transmembrane</keyword>
<accession>A0A8H7LIF4</accession>
<evidence type="ECO:0000256" key="1">
    <source>
        <dbReference type="ARBA" id="ARBA00004141"/>
    </source>
</evidence>
<evidence type="ECO:0000256" key="4">
    <source>
        <dbReference type="ARBA" id="ARBA00023136"/>
    </source>
</evidence>
<sequence>MVGPPPSPLRIIEVPAMSARGESFTQTVAIDEQKSSNESLSTPEGSDDASYQDKIKKNLKNTSLVVLHHMKHHVGPGILASIAYFDPGNWAVDLQAGSQFGYKLLFVILLAGLGAVLLQTMAARLGCVTGRVDLAEHCRILLYNRPKHKLLYRRLLLYPMYVICEIGIIATDLAELLGSAIGLTLLVPSLPLWASVVITSFDVIFVLAIAPSSNGRPIILMVLVFVVFGIFIVLLIKIKPNAGDVIVGYLPSKTLFQSGALYTSIGILGATMPHAIFLGSSLATLDRVSSAPPPLANLPAPNANDQPVTFWQKITKFRKSMIYVERKPPGNPLMSTRPNESGAAEVKESETASVSSHSKDDELASPTGKNHPVVSRKYLNNSTEFIGAHLGHAIIDIVMSLLGFAVVINSAILILAAAAFFYSGRSVGDAGLFDAYDLIQQIIGKPAAIMFAVALLCSGQSASITATLAGQIVSEGFIEWRISPLLRRVITRLIGLVPSTVVAVTVGRQGIDVLLVASQVALSIVLPFVIFPLVYLTSQESIMQVAKPEGGTTSYKSSIVSTVIGYLIFAVVIVANAMVTTGALCGQAAWSPRPGGAFNARKRYALQLVNQVKSIGRRQEPKRKRAVTYSSSDTEDEPSVSFHSPKRVCHKDIHSKLDNDETPLRANLWEEGTSMRPRSLADELFFHMSHEERHNVERARSSEEPIQEMDLSDSSGNPTSPDDDLFDNSSASSYEDRSDEYQFMLYEKPDMKRFVEELPSLLKRRYRNSVLVQRTHWIDDEPLRVKFLNRQFKHRLRTGDFTDSQLREVLEQRPIYGTFGDMGIPTPQVVPISEDLEPEDLDLADAELHVPERPSTPMPDSDSSSDSDSDDSDTEVVYGAGQVCAQLTRREMEAMGIYDEEEYEYESEDEQ</sequence>
<feature type="transmembrane region" description="Helical" evidence="6">
    <location>
        <begin position="100"/>
        <end position="118"/>
    </location>
</feature>
<comment type="caution">
    <text evidence="7">The sequence shown here is derived from an EMBL/GenBank/DDBJ whole genome shotgun (WGS) entry which is preliminary data.</text>
</comment>
<feature type="transmembrane region" description="Helical" evidence="6">
    <location>
        <begin position="401"/>
        <end position="422"/>
    </location>
</feature>
<feature type="region of interest" description="Disordered" evidence="5">
    <location>
        <begin position="28"/>
        <end position="51"/>
    </location>
</feature>
<dbReference type="NCBIfam" id="NF037982">
    <property type="entry name" value="Nramp_1"/>
    <property type="match status" value="1"/>
</dbReference>
<dbReference type="GO" id="GO:0015086">
    <property type="term" value="F:cadmium ion transmembrane transporter activity"/>
    <property type="evidence" value="ECO:0007669"/>
    <property type="project" value="TreeGrafter"/>
</dbReference>
<feature type="transmembrane region" description="Helical" evidence="6">
    <location>
        <begin position="155"/>
        <end position="178"/>
    </location>
</feature>
<feature type="transmembrane region" description="Helical" evidence="6">
    <location>
        <begin position="217"/>
        <end position="236"/>
    </location>
</feature>
<protein>
    <submittedName>
        <fullName evidence="7">Mn2 and Fe2</fullName>
    </submittedName>
</protein>
<comment type="subcellular location">
    <subcellularLocation>
        <location evidence="1">Membrane</location>
        <topology evidence="1">Multi-pass membrane protein</topology>
    </subcellularLocation>
</comment>
<evidence type="ECO:0000313" key="8">
    <source>
        <dbReference type="Proteomes" id="UP000650582"/>
    </source>
</evidence>
<dbReference type="EMBL" id="JACYCC010000041">
    <property type="protein sequence ID" value="KAF8676798.1"/>
    <property type="molecule type" value="Genomic_DNA"/>
</dbReference>
<reference evidence="7" key="1">
    <citation type="submission" date="2020-09" db="EMBL/GenBank/DDBJ databases">
        <title>Comparative genome analyses of four rice-infecting Rhizoctonia solani isolates reveal extensive enrichment of homogalacturonan modification genes.</title>
        <authorList>
            <person name="Lee D.-Y."/>
            <person name="Jeon J."/>
            <person name="Kim K.-T."/>
            <person name="Cheong K."/>
            <person name="Song H."/>
            <person name="Choi G."/>
            <person name="Ko J."/>
            <person name="Opiyo S.O."/>
            <person name="Zuo S."/>
            <person name="Madhav S."/>
            <person name="Lee Y.-H."/>
            <person name="Wang G.-L."/>
        </authorList>
    </citation>
    <scope>NUCLEOTIDE SEQUENCE</scope>
    <source>
        <strain evidence="7">AG1-IA YN-7</strain>
    </source>
</reference>
<feature type="compositionally biased region" description="Acidic residues" evidence="5">
    <location>
        <begin position="863"/>
        <end position="874"/>
    </location>
</feature>
<organism evidence="7 8">
    <name type="scientific">Rhizoctonia solani</name>
    <dbReference type="NCBI Taxonomy" id="456999"/>
    <lineage>
        <taxon>Eukaryota</taxon>
        <taxon>Fungi</taxon>
        <taxon>Dikarya</taxon>
        <taxon>Basidiomycota</taxon>
        <taxon>Agaricomycotina</taxon>
        <taxon>Agaricomycetes</taxon>
        <taxon>Cantharellales</taxon>
        <taxon>Ceratobasidiaceae</taxon>
        <taxon>Rhizoctonia</taxon>
    </lineage>
</organism>
<gene>
    <name evidence="7" type="ORF">RHS04_06316</name>
</gene>
<feature type="transmembrane region" description="Helical" evidence="6">
    <location>
        <begin position="190"/>
        <end position="210"/>
    </location>
</feature>
<feature type="region of interest" description="Disordered" evidence="5">
    <location>
        <begin position="616"/>
        <end position="645"/>
    </location>
</feature>
<name>A0A8H7LIF4_9AGAM</name>
<feature type="transmembrane region" description="Helical" evidence="6">
    <location>
        <begin position="442"/>
        <end position="468"/>
    </location>
</feature>